<comment type="caution">
    <text evidence="1">The sequence shown here is derived from an EMBL/GenBank/DDBJ whole genome shotgun (WGS) entry which is preliminary data.</text>
</comment>
<protein>
    <submittedName>
        <fullName evidence="1">Uncharacterized protein</fullName>
    </submittedName>
</protein>
<dbReference type="EMBL" id="PGOL01002084">
    <property type="protein sequence ID" value="PKI50739.1"/>
    <property type="molecule type" value="Genomic_DNA"/>
</dbReference>
<keyword evidence="2" id="KW-1185">Reference proteome</keyword>
<gene>
    <name evidence="1" type="ORF">CRG98_028881</name>
</gene>
<dbReference type="STRING" id="22663.A0A2I0J3D0"/>
<proteinExistence type="predicted"/>
<evidence type="ECO:0000313" key="2">
    <source>
        <dbReference type="Proteomes" id="UP000233551"/>
    </source>
</evidence>
<dbReference type="AlphaFoldDB" id="A0A2I0J3D0"/>
<organism evidence="1 2">
    <name type="scientific">Punica granatum</name>
    <name type="common">Pomegranate</name>
    <dbReference type="NCBI Taxonomy" id="22663"/>
    <lineage>
        <taxon>Eukaryota</taxon>
        <taxon>Viridiplantae</taxon>
        <taxon>Streptophyta</taxon>
        <taxon>Embryophyta</taxon>
        <taxon>Tracheophyta</taxon>
        <taxon>Spermatophyta</taxon>
        <taxon>Magnoliopsida</taxon>
        <taxon>eudicotyledons</taxon>
        <taxon>Gunneridae</taxon>
        <taxon>Pentapetalae</taxon>
        <taxon>rosids</taxon>
        <taxon>malvids</taxon>
        <taxon>Myrtales</taxon>
        <taxon>Lythraceae</taxon>
        <taxon>Punica</taxon>
    </lineage>
</organism>
<dbReference type="Proteomes" id="UP000233551">
    <property type="component" value="Unassembled WGS sequence"/>
</dbReference>
<evidence type="ECO:0000313" key="1">
    <source>
        <dbReference type="EMBL" id="PKI50739.1"/>
    </source>
</evidence>
<sequence length="162" mass="17726">MSPSPISSPRTASGSCTPLTGSTGAIPFNHVKQMFYLHDGFGNLPKQSSSTYISGGAPYHDSNPEIFWGMQTGNHMFSELVSSDNDVLSKQFGRPIQGDLCDGQSVLTDRVSRQLLRDHVKDTAQFIVNRFLSSGGPRPTIFYGPKLYKQLSAYTIARCSTD</sequence>
<accession>A0A2I0J3D0</accession>
<name>A0A2I0J3D0_PUNGR</name>
<reference evidence="1 2" key="1">
    <citation type="submission" date="2017-11" db="EMBL/GenBank/DDBJ databases">
        <title>De-novo sequencing of pomegranate (Punica granatum L.) genome.</title>
        <authorList>
            <person name="Akparov Z."/>
            <person name="Amiraslanov A."/>
            <person name="Hajiyeva S."/>
            <person name="Abbasov M."/>
            <person name="Kaur K."/>
            <person name="Hamwieh A."/>
            <person name="Solovyev V."/>
            <person name="Salamov A."/>
            <person name="Braich B."/>
            <person name="Kosarev P."/>
            <person name="Mahmoud A."/>
            <person name="Hajiyev E."/>
            <person name="Babayeva S."/>
            <person name="Izzatullayeva V."/>
            <person name="Mammadov A."/>
            <person name="Mammadov A."/>
            <person name="Sharifova S."/>
            <person name="Ojaghi J."/>
            <person name="Eynullazada K."/>
            <person name="Bayramov B."/>
            <person name="Abdulazimova A."/>
            <person name="Shahmuradov I."/>
        </authorList>
    </citation>
    <scope>NUCLEOTIDE SEQUENCE [LARGE SCALE GENOMIC DNA]</scope>
    <source>
        <strain evidence="2">cv. AG2017</strain>
        <tissue evidence="1">Leaf</tissue>
    </source>
</reference>